<dbReference type="InterPro" id="IPR020422">
    <property type="entry name" value="TYR_PHOSPHATASE_DUAL_dom"/>
</dbReference>
<feature type="domain" description="Tyrosine-protein phosphatase" evidence="11">
    <location>
        <begin position="33"/>
        <end position="173"/>
    </location>
</feature>
<comment type="catalytic activity">
    <reaction evidence="8">
        <text>O-phospho-L-tyrosyl-[protein] + H2O = L-tyrosyl-[protein] + phosphate</text>
        <dbReference type="Rhea" id="RHEA:10684"/>
        <dbReference type="Rhea" id="RHEA-COMP:10136"/>
        <dbReference type="Rhea" id="RHEA-COMP:20101"/>
        <dbReference type="ChEBI" id="CHEBI:15377"/>
        <dbReference type="ChEBI" id="CHEBI:43474"/>
        <dbReference type="ChEBI" id="CHEBI:46858"/>
        <dbReference type="ChEBI" id="CHEBI:61978"/>
        <dbReference type="EC" id="3.1.3.48"/>
    </reaction>
</comment>
<comment type="catalytic activity">
    <reaction evidence="7">
        <text>O-phospho-L-threonyl-[protein] + H2O = L-threonyl-[protein] + phosphate</text>
        <dbReference type="Rhea" id="RHEA:47004"/>
        <dbReference type="Rhea" id="RHEA-COMP:11060"/>
        <dbReference type="Rhea" id="RHEA-COMP:11605"/>
        <dbReference type="ChEBI" id="CHEBI:15377"/>
        <dbReference type="ChEBI" id="CHEBI:30013"/>
        <dbReference type="ChEBI" id="CHEBI:43474"/>
        <dbReference type="ChEBI" id="CHEBI:61977"/>
        <dbReference type="EC" id="3.1.3.16"/>
    </reaction>
</comment>
<keyword evidence="3" id="KW-0963">Cytoplasm</keyword>
<comment type="similarity">
    <text evidence="2">Belongs to the protein-tyrosine phosphatase family. Non-receptor class dual specificity subfamily.</text>
</comment>
<proteinExistence type="inferred from homology"/>
<dbReference type="GO" id="GO:0005829">
    <property type="term" value="C:cytosol"/>
    <property type="evidence" value="ECO:0007669"/>
    <property type="project" value="TreeGrafter"/>
</dbReference>
<dbReference type="InterPro" id="IPR000340">
    <property type="entry name" value="Dual-sp_phosphatase_cat-dom"/>
</dbReference>
<name>A0A9Y6SJT3_9CICH</name>
<sequence>MNPQLHPLHVKTIRKTTQHDGTVVGAETRSKLTQIQVVDGLYLGNIRDSENRESLSKNGITHILSVYNNAKPVFEDMTYLCIHAADASSQNLLQHFKDCISFIHECRLNGGSCLVHCLAGVSRSTTMVVAYLMTVTHYSWEECLSAVKAVRSFVGPNYGFQQQLQEYQTTQVSEYRVWLRSSFRPSPFNDQEQVGALLSQYTEQQQSQKRGGDHSWITVSDYPSMRSNADADGDDEGSG</sequence>
<dbReference type="InterPro" id="IPR016130">
    <property type="entry name" value="Tyr_Pase_AS"/>
</dbReference>
<evidence type="ECO:0000259" key="11">
    <source>
        <dbReference type="PROSITE" id="PS50054"/>
    </source>
</evidence>
<evidence type="ECO:0000256" key="10">
    <source>
        <dbReference type="SAM" id="MobiDB-lite"/>
    </source>
</evidence>
<dbReference type="InterPro" id="IPR000387">
    <property type="entry name" value="Tyr_Pase_dom"/>
</dbReference>
<dbReference type="Proteomes" id="UP000695023">
    <property type="component" value="Unplaced"/>
</dbReference>
<evidence type="ECO:0000256" key="2">
    <source>
        <dbReference type="ARBA" id="ARBA00008601"/>
    </source>
</evidence>
<evidence type="ECO:0000259" key="12">
    <source>
        <dbReference type="PROSITE" id="PS50056"/>
    </source>
</evidence>
<evidence type="ECO:0000313" key="14">
    <source>
        <dbReference type="RefSeq" id="XP_013771337.1"/>
    </source>
</evidence>
<evidence type="ECO:0000256" key="8">
    <source>
        <dbReference type="ARBA" id="ARBA00051722"/>
    </source>
</evidence>
<dbReference type="SMART" id="SM00195">
    <property type="entry name" value="DSPc"/>
    <property type="match status" value="1"/>
</dbReference>
<evidence type="ECO:0000256" key="3">
    <source>
        <dbReference type="ARBA" id="ARBA00022490"/>
    </source>
</evidence>
<dbReference type="Pfam" id="PF00782">
    <property type="entry name" value="DSPc"/>
    <property type="match status" value="1"/>
</dbReference>
<keyword evidence="13" id="KW-1185">Reference proteome</keyword>
<evidence type="ECO:0000256" key="4">
    <source>
        <dbReference type="ARBA" id="ARBA00022801"/>
    </source>
</evidence>
<dbReference type="CTD" id="436787"/>
<dbReference type="PANTHER" id="PTHR45948:SF1">
    <property type="entry name" value="TYROSINE-PROTEIN PHOSPHATASE DOMAIN-CONTAINING PROTEIN"/>
    <property type="match status" value="1"/>
</dbReference>
<dbReference type="GO" id="GO:0030155">
    <property type="term" value="P:regulation of cell adhesion"/>
    <property type="evidence" value="ECO:0007669"/>
    <property type="project" value="UniProtKB-ARBA"/>
</dbReference>
<organism evidence="13 14">
    <name type="scientific">Pundamilia nyererei</name>
    <dbReference type="NCBI Taxonomy" id="303518"/>
    <lineage>
        <taxon>Eukaryota</taxon>
        <taxon>Metazoa</taxon>
        <taxon>Chordata</taxon>
        <taxon>Craniata</taxon>
        <taxon>Vertebrata</taxon>
        <taxon>Euteleostomi</taxon>
        <taxon>Actinopterygii</taxon>
        <taxon>Neopterygii</taxon>
        <taxon>Teleostei</taxon>
        <taxon>Neoteleostei</taxon>
        <taxon>Acanthomorphata</taxon>
        <taxon>Ovalentaria</taxon>
        <taxon>Cichlomorphae</taxon>
        <taxon>Cichliformes</taxon>
        <taxon>Cichlidae</taxon>
        <taxon>African cichlids</taxon>
        <taxon>Pseudocrenilabrinae</taxon>
        <taxon>Haplochromini</taxon>
        <taxon>Pundamilia</taxon>
    </lineage>
</organism>
<dbReference type="RefSeq" id="XP_013771337.1">
    <property type="nucleotide sequence ID" value="XM_013915883.1"/>
</dbReference>
<dbReference type="PANTHER" id="PTHR45948">
    <property type="entry name" value="DUAL SPECIFICITY PROTEIN PHOSPHATASE DDB_G0269404-RELATED"/>
    <property type="match status" value="1"/>
</dbReference>
<dbReference type="PROSITE" id="PS00383">
    <property type="entry name" value="TYR_PHOSPHATASE_1"/>
    <property type="match status" value="1"/>
</dbReference>
<dbReference type="FunFam" id="3.90.190.10:FF:000048">
    <property type="entry name" value="dual specificity protein phosphatase 22 isoform X1"/>
    <property type="match status" value="1"/>
</dbReference>
<reference evidence="14" key="1">
    <citation type="submission" date="2025-08" db="UniProtKB">
        <authorList>
            <consortium name="RefSeq"/>
        </authorList>
    </citation>
    <scope>IDENTIFICATION</scope>
</reference>
<dbReference type="GO" id="GO:0007165">
    <property type="term" value="P:signal transduction"/>
    <property type="evidence" value="ECO:0007669"/>
    <property type="project" value="TreeGrafter"/>
</dbReference>
<keyword evidence="5" id="KW-0904">Protein phosphatase</keyword>
<keyword evidence="4" id="KW-0378">Hydrolase</keyword>
<protein>
    <submittedName>
        <fullName evidence="14">Dual specificity protein phosphatase 22-A isoform X1</fullName>
    </submittedName>
</protein>
<evidence type="ECO:0000256" key="7">
    <source>
        <dbReference type="ARBA" id="ARBA00048336"/>
    </source>
</evidence>
<dbReference type="PROSITE" id="PS50056">
    <property type="entry name" value="TYR_PHOSPHATASE_2"/>
    <property type="match status" value="1"/>
</dbReference>
<comment type="catalytic activity">
    <reaction evidence="6">
        <text>O-phospho-L-seryl-[protein] + H2O = L-seryl-[protein] + phosphate</text>
        <dbReference type="Rhea" id="RHEA:20629"/>
        <dbReference type="Rhea" id="RHEA-COMP:9863"/>
        <dbReference type="Rhea" id="RHEA-COMP:11604"/>
        <dbReference type="ChEBI" id="CHEBI:15377"/>
        <dbReference type="ChEBI" id="CHEBI:29999"/>
        <dbReference type="ChEBI" id="CHEBI:43474"/>
        <dbReference type="ChEBI" id="CHEBI:83421"/>
        <dbReference type="EC" id="3.1.3.16"/>
    </reaction>
</comment>
<dbReference type="GO" id="GO:0071363">
    <property type="term" value="P:cellular response to growth factor stimulus"/>
    <property type="evidence" value="ECO:0007669"/>
    <property type="project" value="UniProtKB-ARBA"/>
</dbReference>
<evidence type="ECO:0000313" key="13">
    <source>
        <dbReference type="Proteomes" id="UP000695023"/>
    </source>
</evidence>
<dbReference type="Gene3D" id="3.90.190.10">
    <property type="entry name" value="Protein tyrosine phosphatase superfamily"/>
    <property type="match status" value="1"/>
</dbReference>
<dbReference type="SUPFAM" id="SSF52799">
    <property type="entry name" value="(Phosphotyrosine protein) phosphatases II"/>
    <property type="match status" value="1"/>
</dbReference>
<comment type="subcellular location">
    <subcellularLocation>
        <location evidence="1">Cytoplasm</location>
    </subcellularLocation>
</comment>
<dbReference type="GO" id="GO:0050860">
    <property type="term" value="P:negative regulation of T cell receptor signaling pathway"/>
    <property type="evidence" value="ECO:0007669"/>
    <property type="project" value="UniProtKB-ARBA"/>
</dbReference>
<dbReference type="InterPro" id="IPR029021">
    <property type="entry name" value="Prot-tyrosine_phosphatase-like"/>
</dbReference>
<feature type="domain" description="Tyrosine specific protein phosphatases" evidence="12">
    <location>
        <begin position="94"/>
        <end position="168"/>
    </location>
</feature>
<evidence type="ECO:0000256" key="1">
    <source>
        <dbReference type="ARBA" id="ARBA00004496"/>
    </source>
</evidence>
<dbReference type="GO" id="GO:0004725">
    <property type="term" value="F:protein tyrosine phosphatase activity"/>
    <property type="evidence" value="ECO:0007669"/>
    <property type="project" value="UniProtKB-EC"/>
</dbReference>
<dbReference type="AlphaFoldDB" id="A0A9Y6SJT3"/>
<accession>A0A9Y6SJT3</accession>
<dbReference type="PROSITE" id="PS50054">
    <property type="entry name" value="TYR_PHOSPHATASE_DUAL"/>
    <property type="match status" value="1"/>
</dbReference>
<dbReference type="GO" id="GO:1990782">
    <property type="term" value="F:protein tyrosine kinase binding"/>
    <property type="evidence" value="ECO:0007669"/>
    <property type="project" value="UniProtKB-ARBA"/>
</dbReference>
<gene>
    <name evidence="14" type="primary">dusp22a</name>
</gene>
<evidence type="ECO:0000256" key="5">
    <source>
        <dbReference type="ARBA" id="ARBA00022912"/>
    </source>
</evidence>
<evidence type="ECO:0000256" key="6">
    <source>
        <dbReference type="ARBA" id="ARBA00047761"/>
    </source>
</evidence>
<evidence type="ECO:0000256" key="9">
    <source>
        <dbReference type="ARBA" id="ARBA00059358"/>
    </source>
</evidence>
<feature type="region of interest" description="Disordered" evidence="10">
    <location>
        <begin position="201"/>
        <end position="239"/>
    </location>
</feature>
<comment type="function">
    <text evidence="9">Activates the Jnk signaling pathway. Dephosphorylates and deactivates p38 and stress-activated protein kinase/c-Jun N-terminal kinase (SAPK/JNK).</text>
</comment>
<dbReference type="GO" id="GO:0004722">
    <property type="term" value="F:protein serine/threonine phosphatase activity"/>
    <property type="evidence" value="ECO:0007669"/>
    <property type="project" value="UniProtKB-EC"/>
</dbReference>